<evidence type="ECO:0000256" key="1">
    <source>
        <dbReference type="ARBA" id="ARBA00004651"/>
    </source>
</evidence>
<evidence type="ECO:0000256" key="5">
    <source>
        <dbReference type="ARBA" id="ARBA00023136"/>
    </source>
</evidence>
<accession>A0A212IYW5</accession>
<feature type="transmembrane region" description="Helical" evidence="6">
    <location>
        <begin position="12"/>
        <end position="34"/>
    </location>
</feature>
<organism evidence="7">
    <name type="scientific">uncultured delta proteobacterium</name>
    <dbReference type="NCBI Taxonomy" id="34034"/>
    <lineage>
        <taxon>Bacteria</taxon>
        <taxon>Deltaproteobacteria</taxon>
        <taxon>environmental samples</taxon>
    </lineage>
</organism>
<feature type="transmembrane region" description="Helical" evidence="6">
    <location>
        <begin position="74"/>
        <end position="96"/>
    </location>
</feature>
<dbReference type="NCBIfam" id="TIGR02229">
    <property type="entry name" value="caa3_sub_IV"/>
    <property type="match status" value="1"/>
</dbReference>
<reference evidence="7" key="1">
    <citation type="submission" date="2016-04" db="EMBL/GenBank/DDBJ databases">
        <authorList>
            <person name="Evans L.H."/>
            <person name="Alamgir A."/>
            <person name="Owens N."/>
            <person name="Weber N.D."/>
            <person name="Virtaneva K."/>
            <person name="Barbian K."/>
            <person name="Babar A."/>
            <person name="Rosenke K."/>
        </authorList>
    </citation>
    <scope>NUCLEOTIDE SEQUENCE</scope>
    <source>
        <strain evidence="7">86</strain>
    </source>
</reference>
<dbReference type="InterPro" id="IPR011743">
    <property type="entry name" value="Caa3_sub_IV"/>
</dbReference>
<dbReference type="AlphaFoldDB" id="A0A212IYW5"/>
<dbReference type="GO" id="GO:0005886">
    <property type="term" value="C:plasma membrane"/>
    <property type="evidence" value="ECO:0007669"/>
    <property type="project" value="UniProtKB-SubCell"/>
</dbReference>
<feature type="transmembrane region" description="Helical" evidence="6">
    <location>
        <begin position="40"/>
        <end position="62"/>
    </location>
</feature>
<dbReference type="InterPro" id="IPR005171">
    <property type="entry name" value="Cyt_c_oxidase_su4_prok"/>
</dbReference>
<keyword evidence="5 6" id="KW-0472">Membrane</keyword>
<protein>
    <submittedName>
        <fullName evidence="7">Caa(3)-type oxidase, subunit IV</fullName>
    </submittedName>
</protein>
<evidence type="ECO:0000256" key="2">
    <source>
        <dbReference type="ARBA" id="ARBA00022475"/>
    </source>
</evidence>
<sequence>MTTTTEHEQHILSFGANLAVWAALMVLTAITVAVAYMDLAFLHVVVALSVATVKAGLVILYFMHVKYASLTVRAMLFTAFLLLAIAIGLTFFDVAYR</sequence>
<evidence type="ECO:0000256" key="4">
    <source>
        <dbReference type="ARBA" id="ARBA00022989"/>
    </source>
</evidence>
<gene>
    <name evidence="7" type="ORF">KL86DPRO_10355</name>
</gene>
<proteinExistence type="predicted"/>
<evidence type="ECO:0000256" key="3">
    <source>
        <dbReference type="ARBA" id="ARBA00022692"/>
    </source>
</evidence>
<evidence type="ECO:0000256" key="6">
    <source>
        <dbReference type="SAM" id="Phobius"/>
    </source>
</evidence>
<keyword evidence="2" id="KW-1003">Cell membrane</keyword>
<comment type="subcellular location">
    <subcellularLocation>
        <location evidence="1">Cell membrane</location>
        <topology evidence="1">Multi-pass membrane protein</topology>
    </subcellularLocation>
</comment>
<keyword evidence="3 6" id="KW-0812">Transmembrane</keyword>
<keyword evidence="4 6" id="KW-1133">Transmembrane helix</keyword>
<dbReference type="EMBL" id="FLUQ01000001">
    <property type="protein sequence ID" value="SBV92398.1"/>
    <property type="molecule type" value="Genomic_DNA"/>
</dbReference>
<evidence type="ECO:0000313" key="7">
    <source>
        <dbReference type="EMBL" id="SBV92398.1"/>
    </source>
</evidence>
<name>A0A212IYW5_9DELT</name>
<dbReference type="Pfam" id="PF03626">
    <property type="entry name" value="COX4_pro"/>
    <property type="match status" value="1"/>
</dbReference>